<dbReference type="Proteomes" id="UP000651728">
    <property type="component" value="Unassembled WGS sequence"/>
</dbReference>
<dbReference type="PRINTS" id="PR00727">
    <property type="entry name" value="LEADERPTASE"/>
</dbReference>
<dbReference type="Pfam" id="PF10502">
    <property type="entry name" value="Peptidase_S26"/>
    <property type="match status" value="2"/>
</dbReference>
<dbReference type="PANTHER" id="PTHR43390">
    <property type="entry name" value="SIGNAL PEPTIDASE I"/>
    <property type="match status" value="1"/>
</dbReference>
<dbReference type="Gene3D" id="2.10.109.10">
    <property type="entry name" value="Umud Fragment, subunit A"/>
    <property type="match status" value="1"/>
</dbReference>
<proteinExistence type="inferred from homology"/>
<sequence>MLTILLLVAAVALPCAAVVAVLRRRYVVVEVHGTSMRPSLHAGDRVLVRRVPPRRVRVGEVVVVEAPGLRVRHPGLPREMPGPDRRWHIKRVAAVGGDPVPARVADTPALRDAACVPAGHLVVLGDNPDQSLDSRQRGFVPDDRVLGVVLRRLPPERRR</sequence>
<evidence type="ECO:0000313" key="5">
    <source>
        <dbReference type="Proteomes" id="UP000651728"/>
    </source>
</evidence>
<comment type="subcellular location">
    <subcellularLocation>
        <location evidence="1">Cell membrane</location>
        <topology evidence="1">Single-pass type II membrane protein</topology>
    </subcellularLocation>
</comment>
<feature type="domain" description="Peptidase S26" evidence="3">
    <location>
        <begin position="10"/>
        <end position="101"/>
    </location>
</feature>
<gene>
    <name evidence="4" type="ORF">Mam01_17520</name>
</gene>
<evidence type="ECO:0000256" key="2">
    <source>
        <dbReference type="ARBA" id="ARBA00009370"/>
    </source>
</evidence>
<comment type="similarity">
    <text evidence="2">Belongs to the peptidase S26 family.</text>
</comment>
<dbReference type="PANTHER" id="PTHR43390:SF1">
    <property type="entry name" value="CHLOROPLAST PROCESSING PEPTIDASE"/>
    <property type="match status" value="1"/>
</dbReference>
<dbReference type="InterPro" id="IPR019533">
    <property type="entry name" value="Peptidase_S26"/>
</dbReference>
<dbReference type="EMBL" id="BOOB01000013">
    <property type="protein sequence ID" value="GIH31588.1"/>
    <property type="molecule type" value="Genomic_DNA"/>
</dbReference>
<dbReference type="CDD" id="cd06530">
    <property type="entry name" value="S26_SPase_I"/>
    <property type="match status" value="1"/>
</dbReference>
<reference evidence="4 5" key="1">
    <citation type="submission" date="2021-01" db="EMBL/GenBank/DDBJ databases">
        <title>Whole genome shotgun sequence of Microbispora amethystogenes NBRC 101907.</title>
        <authorList>
            <person name="Komaki H."/>
            <person name="Tamura T."/>
        </authorList>
    </citation>
    <scope>NUCLEOTIDE SEQUENCE [LARGE SCALE GENOMIC DNA]</scope>
    <source>
        <strain evidence="4 5">NBRC 101907</strain>
    </source>
</reference>
<comment type="caution">
    <text evidence="4">The sequence shown here is derived from an EMBL/GenBank/DDBJ whole genome shotgun (WGS) entry which is preliminary data.</text>
</comment>
<dbReference type="InterPro" id="IPR000223">
    <property type="entry name" value="Pept_S26A_signal_pept_1"/>
</dbReference>
<accession>A0ABQ4F9U0</accession>
<dbReference type="InterPro" id="IPR036286">
    <property type="entry name" value="LexA/Signal_pep-like_sf"/>
</dbReference>
<feature type="domain" description="Peptidase S26" evidence="3">
    <location>
        <begin position="107"/>
        <end position="149"/>
    </location>
</feature>
<protein>
    <recommendedName>
        <fullName evidence="3">Peptidase S26 domain-containing protein</fullName>
    </recommendedName>
</protein>
<organism evidence="4 5">
    <name type="scientific">Microbispora amethystogenes</name>
    <dbReference type="NCBI Taxonomy" id="1427754"/>
    <lineage>
        <taxon>Bacteria</taxon>
        <taxon>Bacillati</taxon>
        <taxon>Actinomycetota</taxon>
        <taxon>Actinomycetes</taxon>
        <taxon>Streptosporangiales</taxon>
        <taxon>Streptosporangiaceae</taxon>
        <taxon>Microbispora</taxon>
    </lineage>
</organism>
<dbReference type="RefSeq" id="WP_204284876.1">
    <property type="nucleotide sequence ID" value="NZ_BAABEJ010000006.1"/>
</dbReference>
<dbReference type="SUPFAM" id="SSF51306">
    <property type="entry name" value="LexA/Signal peptidase"/>
    <property type="match status" value="1"/>
</dbReference>
<keyword evidence="5" id="KW-1185">Reference proteome</keyword>
<evidence type="ECO:0000259" key="3">
    <source>
        <dbReference type="Pfam" id="PF10502"/>
    </source>
</evidence>
<evidence type="ECO:0000256" key="1">
    <source>
        <dbReference type="ARBA" id="ARBA00004401"/>
    </source>
</evidence>
<name>A0ABQ4F9U0_9ACTN</name>
<evidence type="ECO:0000313" key="4">
    <source>
        <dbReference type="EMBL" id="GIH31588.1"/>
    </source>
</evidence>